<dbReference type="EC" id="2.7.13.3" evidence="2"/>
<dbReference type="InterPro" id="IPR050482">
    <property type="entry name" value="Sensor_HK_TwoCompSys"/>
</dbReference>
<dbReference type="SUPFAM" id="SSF55874">
    <property type="entry name" value="ATPase domain of HSP90 chaperone/DNA topoisomerase II/histidine kinase"/>
    <property type="match status" value="1"/>
</dbReference>
<comment type="catalytic activity">
    <reaction evidence="1">
        <text>ATP + protein L-histidine = ADP + protein N-phospho-L-histidine.</text>
        <dbReference type="EC" id="2.7.13.3"/>
    </reaction>
</comment>
<feature type="transmembrane region" description="Helical" evidence="6">
    <location>
        <begin position="206"/>
        <end position="224"/>
    </location>
</feature>
<evidence type="ECO:0000256" key="5">
    <source>
        <dbReference type="ARBA" id="ARBA00023012"/>
    </source>
</evidence>
<proteinExistence type="predicted"/>
<feature type="transmembrane region" description="Helical" evidence="6">
    <location>
        <begin position="81"/>
        <end position="99"/>
    </location>
</feature>
<dbReference type="PANTHER" id="PTHR24421:SF10">
    <property type="entry name" value="NITRATE_NITRITE SENSOR PROTEIN NARQ"/>
    <property type="match status" value="1"/>
</dbReference>
<evidence type="ECO:0000256" key="4">
    <source>
        <dbReference type="ARBA" id="ARBA00022777"/>
    </source>
</evidence>
<feature type="transmembrane region" description="Helical" evidence="6">
    <location>
        <begin position="172"/>
        <end position="194"/>
    </location>
</feature>
<dbReference type="InterPro" id="IPR011623">
    <property type="entry name" value="7TMR_DISM_rcpt_extracell_dom1"/>
</dbReference>
<comment type="caution">
    <text evidence="8">The sequence shown here is derived from an EMBL/GenBank/DDBJ whole genome shotgun (WGS) entry which is preliminary data.</text>
</comment>
<evidence type="ECO:0000256" key="1">
    <source>
        <dbReference type="ARBA" id="ARBA00000085"/>
    </source>
</evidence>
<keyword evidence="4 8" id="KW-0418">Kinase</keyword>
<protein>
    <recommendedName>
        <fullName evidence="2">histidine kinase</fullName>
        <ecNumber evidence="2">2.7.13.3</ecNumber>
    </recommendedName>
</protein>
<feature type="transmembrane region" description="Helical" evidence="6">
    <location>
        <begin position="111"/>
        <end position="132"/>
    </location>
</feature>
<dbReference type="InterPro" id="IPR003594">
    <property type="entry name" value="HATPase_dom"/>
</dbReference>
<keyword evidence="6" id="KW-0472">Membrane</keyword>
<keyword evidence="6" id="KW-1133">Transmembrane helix</keyword>
<feature type="transmembrane region" description="Helical" evidence="6">
    <location>
        <begin position="15"/>
        <end position="35"/>
    </location>
</feature>
<dbReference type="Pfam" id="PF07695">
    <property type="entry name" value="7TMR-DISM_7TM"/>
    <property type="match status" value="1"/>
</dbReference>
<feature type="domain" description="Histidine kinase" evidence="7">
    <location>
        <begin position="355"/>
        <end position="441"/>
    </location>
</feature>
<evidence type="ECO:0000256" key="2">
    <source>
        <dbReference type="ARBA" id="ARBA00012438"/>
    </source>
</evidence>
<organism evidence="8 9">
    <name type="scientific">Wenyingzhuangia heitensis</name>
    <dbReference type="NCBI Taxonomy" id="1487859"/>
    <lineage>
        <taxon>Bacteria</taxon>
        <taxon>Pseudomonadati</taxon>
        <taxon>Bacteroidota</taxon>
        <taxon>Flavobacteriia</taxon>
        <taxon>Flavobacteriales</taxon>
        <taxon>Flavobacteriaceae</taxon>
        <taxon>Wenyingzhuangia</taxon>
    </lineage>
</organism>
<name>A0ABX0U5Q6_9FLAO</name>
<dbReference type="Proteomes" id="UP000745859">
    <property type="component" value="Unassembled WGS sequence"/>
</dbReference>
<dbReference type="Gene3D" id="1.20.5.1930">
    <property type="match status" value="1"/>
</dbReference>
<keyword evidence="9" id="KW-1185">Reference proteome</keyword>
<dbReference type="PANTHER" id="PTHR24421">
    <property type="entry name" value="NITRATE/NITRITE SENSOR PROTEIN NARX-RELATED"/>
    <property type="match status" value="1"/>
</dbReference>
<sequence length="441" mass="50672">MDFTKLLSHPNENGILEFVLGILFILSIYHLFLFFQNKDKAYLYYSLYTFLTIFGYVCLAKNNVTALIIAPVKNELAKFDVYSKFLYNAMYFVFAFEFVGVRKKSKKWTQYIFYPLIFIVSVGTMAQIVSLITDNNIYIFKTFHVFFIPAIFVPTIIGYVALFKFSFIGKNYIIWGSFILFVSSMTGVLLHHVLGGDETNEIRFTVFYIGLILENICFSLAIGYKHKLVLEQNQKREKSYLQKMLNSQEEERIRIAKELHDGIVQKIGTVILCMRNNEAEISEEKINKIASELSIVNQDLRNVSHRMMPKALTDLGLKSALEDLLESSLEYTGMTFEFTEFNITGRFSAKIEHNLYRMSQELLQNIIKHSQAKRVSFLLIKNKKNVLLKVEDDGVGFNVFSLKHGVGLDNINTRAALLQGTVEVESAKNKGTIITIKIPLQ</sequence>
<dbReference type="SMART" id="SM00387">
    <property type="entry name" value="HATPase_c"/>
    <property type="match status" value="1"/>
</dbReference>
<dbReference type="PROSITE" id="PS50109">
    <property type="entry name" value="HIS_KIN"/>
    <property type="match status" value="1"/>
</dbReference>
<reference evidence="8 9" key="1">
    <citation type="submission" date="2020-03" db="EMBL/GenBank/DDBJ databases">
        <title>Genomic Encyclopedia of Type Strains, Phase IV (KMG-IV): sequencing the most valuable type-strain genomes for metagenomic binning, comparative biology and taxonomic classification.</title>
        <authorList>
            <person name="Goeker M."/>
        </authorList>
    </citation>
    <scope>NUCLEOTIDE SEQUENCE [LARGE SCALE GENOMIC DNA]</scope>
    <source>
        <strain evidence="8 9">DSM 101599</strain>
    </source>
</reference>
<dbReference type="Gene3D" id="3.30.565.10">
    <property type="entry name" value="Histidine kinase-like ATPase, C-terminal domain"/>
    <property type="match status" value="1"/>
</dbReference>
<evidence type="ECO:0000259" key="7">
    <source>
        <dbReference type="PROSITE" id="PS50109"/>
    </source>
</evidence>
<gene>
    <name evidence="8" type="ORF">FHR24_000613</name>
</gene>
<dbReference type="RefSeq" id="WP_167183697.1">
    <property type="nucleotide sequence ID" value="NZ_JAASQL010000001.1"/>
</dbReference>
<dbReference type="CDD" id="cd16917">
    <property type="entry name" value="HATPase_UhpB-NarQ-NarX-like"/>
    <property type="match status" value="1"/>
</dbReference>
<dbReference type="InterPro" id="IPR005467">
    <property type="entry name" value="His_kinase_dom"/>
</dbReference>
<keyword evidence="3" id="KW-0808">Transferase</keyword>
<evidence type="ECO:0000256" key="6">
    <source>
        <dbReference type="SAM" id="Phobius"/>
    </source>
</evidence>
<evidence type="ECO:0000256" key="3">
    <source>
        <dbReference type="ARBA" id="ARBA00022679"/>
    </source>
</evidence>
<evidence type="ECO:0000313" key="8">
    <source>
        <dbReference type="EMBL" id="NIJ44174.1"/>
    </source>
</evidence>
<dbReference type="GO" id="GO:0016301">
    <property type="term" value="F:kinase activity"/>
    <property type="evidence" value="ECO:0007669"/>
    <property type="project" value="UniProtKB-KW"/>
</dbReference>
<dbReference type="Pfam" id="PF02518">
    <property type="entry name" value="HATPase_c"/>
    <property type="match status" value="1"/>
</dbReference>
<keyword evidence="5" id="KW-0902">Two-component regulatory system</keyword>
<dbReference type="EMBL" id="JAASQL010000001">
    <property type="protein sequence ID" value="NIJ44174.1"/>
    <property type="molecule type" value="Genomic_DNA"/>
</dbReference>
<keyword evidence="6" id="KW-0812">Transmembrane</keyword>
<accession>A0ABX0U5Q6</accession>
<feature type="transmembrane region" description="Helical" evidence="6">
    <location>
        <begin position="138"/>
        <end position="160"/>
    </location>
</feature>
<dbReference type="InterPro" id="IPR036890">
    <property type="entry name" value="HATPase_C_sf"/>
</dbReference>
<evidence type="ECO:0000313" key="9">
    <source>
        <dbReference type="Proteomes" id="UP000745859"/>
    </source>
</evidence>
<feature type="transmembrane region" description="Helical" evidence="6">
    <location>
        <begin position="47"/>
        <end position="69"/>
    </location>
</feature>